<sequence length="371" mass="40202">MLSTPFRKRHDDKKRLLAIDGGGLRGILAVEVLARMESDLRRTLGDADLVLSDYFDYIAGTSTGGIIATCLSLGMAVDDIRRFYFESARYIFQINRNPLSRVIFSKYQPDGFERLLREVLGSDTTLGSGRLKSLLMLVMLNASTCSPWPVSSNPQALFNQAGEECNLDIPLWQLVRASAAAPLLFPAEAIRIGGRTYLFRDGALTSLNNPAMKLFQMASLPAYRLGWPNGADRMLLVSVGTGSCPVEIAQPSWKTNQLAATIGQAVRSLMAAGSAEQDLACRILGRCVAGEPIDAEVGGLHGSAGWGLPPLFTYARYNAELTLRGLDAIGCASFAGNRFQLDDIASLPVFQAIGKAVAETRFDIAHFDGFL</sequence>
<proteinExistence type="predicted"/>
<feature type="short sequence motif" description="GXSXG" evidence="4">
    <location>
        <begin position="60"/>
        <end position="64"/>
    </location>
</feature>
<dbReference type="PROSITE" id="PS51635">
    <property type="entry name" value="PNPLA"/>
    <property type="match status" value="1"/>
</dbReference>
<dbReference type="GO" id="GO:0004620">
    <property type="term" value="F:phospholipase activity"/>
    <property type="evidence" value="ECO:0007669"/>
    <property type="project" value="TreeGrafter"/>
</dbReference>
<feature type="short sequence motif" description="DGA/G" evidence="4">
    <location>
        <begin position="201"/>
        <end position="203"/>
    </location>
</feature>
<keyword evidence="1 4" id="KW-0378">Hydrolase</keyword>
<dbReference type="GO" id="GO:0016020">
    <property type="term" value="C:membrane"/>
    <property type="evidence" value="ECO:0007669"/>
    <property type="project" value="TreeGrafter"/>
</dbReference>
<dbReference type="PANTHER" id="PTHR24185:SF1">
    <property type="entry name" value="CALCIUM-INDEPENDENT PHOSPHOLIPASE A2-GAMMA"/>
    <property type="match status" value="1"/>
</dbReference>
<gene>
    <name evidence="6" type="ORF">JJB74_11755</name>
</gene>
<evidence type="ECO:0000256" key="4">
    <source>
        <dbReference type="PROSITE-ProRule" id="PRU01161"/>
    </source>
</evidence>
<evidence type="ECO:0000256" key="1">
    <source>
        <dbReference type="ARBA" id="ARBA00022801"/>
    </source>
</evidence>
<organism evidence="6 7">
    <name type="scientific">Noviherbaspirillum pedocola</name>
    <dbReference type="NCBI Taxonomy" id="2801341"/>
    <lineage>
        <taxon>Bacteria</taxon>
        <taxon>Pseudomonadati</taxon>
        <taxon>Pseudomonadota</taxon>
        <taxon>Betaproteobacteria</taxon>
        <taxon>Burkholderiales</taxon>
        <taxon>Oxalobacteraceae</taxon>
        <taxon>Noviherbaspirillum</taxon>
    </lineage>
</organism>
<dbReference type="GO" id="GO:0016042">
    <property type="term" value="P:lipid catabolic process"/>
    <property type="evidence" value="ECO:0007669"/>
    <property type="project" value="UniProtKB-UniRule"/>
</dbReference>
<keyword evidence="3 4" id="KW-0443">Lipid metabolism</keyword>
<dbReference type="AlphaFoldDB" id="A0A934STL9"/>
<keyword evidence="7" id="KW-1185">Reference proteome</keyword>
<dbReference type="InterPro" id="IPR002641">
    <property type="entry name" value="PNPLA_dom"/>
</dbReference>
<dbReference type="Pfam" id="PF01734">
    <property type="entry name" value="Patatin"/>
    <property type="match status" value="1"/>
</dbReference>
<evidence type="ECO:0000313" key="6">
    <source>
        <dbReference type="EMBL" id="MBK4735289.1"/>
    </source>
</evidence>
<evidence type="ECO:0000313" key="7">
    <source>
        <dbReference type="Proteomes" id="UP000622890"/>
    </source>
</evidence>
<accession>A0A934STL9</accession>
<evidence type="ECO:0000256" key="2">
    <source>
        <dbReference type="ARBA" id="ARBA00022963"/>
    </source>
</evidence>
<dbReference type="Proteomes" id="UP000622890">
    <property type="component" value="Unassembled WGS sequence"/>
</dbReference>
<dbReference type="Gene3D" id="3.40.1090.10">
    <property type="entry name" value="Cytosolic phospholipase A2 catalytic domain"/>
    <property type="match status" value="1"/>
</dbReference>
<evidence type="ECO:0000256" key="3">
    <source>
        <dbReference type="ARBA" id="ARBA00023098"/>
    </source>
</evidence>
<dbReference type="RefSeq" id="WP_200592063.1">
    <property type="nucleotide sequence ID" value="NZ_JAEPBG010000004.1"/>
</dbReference>
<reference evidence="6" key="1">
    <citation type="submission" date="2021-01" db="EMBL/GenBank/DDBJ databases">
        <title>Genome sequence of strain Noviherbaspirillum sp. DKR-6.</title>
        <authorList>
            <person name="Chaudhary D.K."/>
        </authorList>
    </citation>
    <scope>NUCLEOTIDE SEQUENCE</scope>
    <source>
        <strain evidence="6">DKR-6</strain>
    </source>
</reference>
<evidence type="ECO:0000259" key="5">
    <source>
        <dbReference type="PROSITE" id="PS51635"/>
    </source>
</evidence>
<feature type="short sequence motif" description="GXGXXG" evidence="4">
    <location>
        <begin position="21"/>
        <end position="26"/>
    </location>
</feature>
<feature type="active site" description="Proton acceptor" evidence="4">
    <location>
        <position position="201"/>
    </location>
</feature>
<dbReference type="PANTHER" id="PTHR24185">
    <property type="entry name" value="CALCIUM-INDEPENDENT PHOSPHOLIPASE A2-GAMMA"/>
    <property type="match status" value="1"/>
</dbReference>
<dbReference type="GO" id="GO:0006631">
    <property type="term" value="P:fatty acid metabolic process"/>
    <property type="evidence" value="ECO:0007669"/>
    <property type="project" value="TreeGrafter"/>
</dbReference>
<keyword evidence="2 4" id="KW-0442">Lipid degradation</keyword>
<comment type="caution">
    <text evidence="6">The sequence shown here is derived from an EMBL/GenBank/DDBJ whole genome shotgun (WGS) entry which is preliminary data.</text>
</comment>
<dbReference type="EMBL" id="JAEPBG010000004">
    <property type="protein sequence ID" value="MBK4735289.1"/>
    <property type="molecule type" value="Genomic_DNA"/>
</dbReference>
<name>A0A934STL9_9BURK</name>
<dbReference type="InterPro" id="IPR016035">
    <property type="entry name" value="Acyl_Trfase/lysoPLipase"/>
</dbReference>
<protein>
    <submittedName>
        <fullName evidence="6">Patatin-like phospholipase family protein</fullName>
    </submittedName>
</protein>
<dbReference type="SUPFAM" id="SSF52151">
    <property type="entry name" value="FabD/lysophospholipase-like"/>
    <property type="match status" value="1"/>
</dbReference>
<feature type="domain" description="PNPLA" evidence="5">
    <location>
        <begin position="17"/>
        <end position="215"/>
    </location>
</feature>
<feature type="active site" description="Nucleophile" evidence="4">
    <location>
        <position position="62"/>
    </location>
</feature>